<gene>
    <name evidence="2" type="ORF">CUNI_LOCUS21370</name>
</gene>
<dbReference type="SUPFAM" id="SSF49562">
    <property type="entry name" value="C2 domain (Calcium/lipid-binding domain, CaLB)"/>
    <property type="match status" value="1"/>
</dbReference>
<feature type="region of interest" description="Disordered" evidence="1">
    <location>
        <begin position="29"/>
        <end position="50"/>
    </location>
</feature>
<organism evidence="2 3">
    <name type="scientific">Candidula unifasciata</name>
    <dbReference type="NCBI Taxonomy" id="100452"/>
    <lineage>
        <taxon>Eukaryota</taxon>
        <taxon>Metazoa</taxon>
        <taxon>Spiralia</taxon>
        <taxon>Lophotrochozoa</taxon>
        <taxon>Mollusca</taxon>
        <taxon>Gastropoda</taxon>
        <taxon>Heterobranchia</taxon>
        <taxon>Euthyneura</taxon>
        <taxon>Panpulmonata</taxon>
        <taxon>Eupulmonata</taxon>
        <taxon>Stylommatophora</taxon>
        <taxon>Helicina</taxon>
        <taxon>Helicoidea</taxon>
        <taxon>Geomitridae</taxon>
        <taxon>Candidula</taxon>
    </lineage>
</organism>
<sequence length="320" mass="35447">MDEQNCVFASTHSVPIFSFARLRRCVTLDSEDKSKSGDQKTSSSASMSSIHNNNISNAVFNNHRTIPHHSVSFSETRNTQSVTSPVSPPDSHRNGLLDFAHFRCSRKPPIDPKHRSTSKTRPSSTSSSASSHSSSPKSTPTTTPTATSALPKFFSAIPIKPRPLTKTAQSTLTFNSSQVEKPVFRRYLSLIVFPSSLKQIPFTVPASPYGPKHRSGFRKGEYRSLDYTPTYGRSEPTSPTAKRPSVEIPGAYALGSIDPALYKVADEDDHYDIPPDHIGRVWFATEYERETERLMVTLIKAKNLPSRTQGVDNSCDPFVR</sequence>
<dbReference type="Gene3D" id="2.60.40.150">
    <property type="entry name" value="C2 domain"/>
    <property type="match status" value="1"/>
</dbReference>
<feature type="compositionally biased region" description="Low complexity" evidence="1">
    <location>
        <begin position="119"/>
        <end position="147"/>
    </location>
</feature>
<keyword evidence="3" id="KW-1185">Reference proteome</keyword>
<dbReference type="AlphaFoldDB" id="A0A8S4A697"/>
<dbReference type="Proteomes" id="UP000678393">
    <property type="component" value="Unassembled WGS sequence"/>
</dbReference>
<protein>
    <submittedName>
        <fullName evidence="2">Uncharacterized protein</fullName>
    </submittedName>
</protein>
<evidence type="ECO:0000313" key="3">
    <source>
        <dbReference type="Proteomes" id="UP000678393"/>
    </source>
</evidence>
<evidence type="ECO:0000313" key="2">
    <source>
        <dbReference type="EMBL" id="CAG5135812.1"/>
    </source>
</evidence>
<feature type="compositionally biased region" description="Polar residues" evidence="1">
    <location>
        <begin position="72"/>
        <end position="85"/>
    </location>
</feature>
<dbReference type="InterPro" id="IPR035892">
    <property type="entry name" value="C2_domain_sf"/>
</dbReference>
<feature type="region of interest" description="Disordered" evidence="1">
    <location>
        <begin position="72"/>
        <end position="147"/>
    </location>
</feature>
<comment type="caution">
    <text evidence="2">The sequence shown here is derived from an EMBL/GenBank/DDBJ whole genome shotgun (WGS) entry which is preliminary data.</text>
</comment>
<dbReference type="OrthoDB" id="10259057at2759"/>
<dbReference type="EMBL" id="CAJHNH020008459">
    <property type="protein sequence ID" value="CAG5135812.1"/>
    <property type="molecule type" value="Genomic_DNA"/>
</dbReference>
<evidence type="ECO:0000256" key="1">
    <source>
        <dbReference type="SAM" id="MobiDB-lite"/>
    </source>
</evidence>
<name>A0A8S4A697_9EUPU</name>
<accession>A0A8S4A697</accession>
<proteinExistence type="predicted"/>
<reference evidence="2" key="1">
    <citation type="submission" date="2021-04" db="EMBL/GenBank/DDBJ databases">
        <authorList>
            <consortium name="Molecular Ecology Group"/>
        </authorList>
    </citation>
    <scope>NUCLEOTIDE SEQUENCE</scope>
</reference>